<dbReference type="Proteomes" id="UP001219525">
    <property type="component" value="Unassembled WGS sequence"/>
</dbReference>
<reference evidence="2" key="1">
    <citation type="submission" date="2023-03" db="EMBL/GenBank/DDBJ databases">
        <title>Massive genome expansion in bonnet fungi (Mycena s.s.) driven by repeated elements and novel gene families across ecological guilds.</title>
        <authorList>
            <consortium name="Lawrence Berkeley National Laboratory"/>
            <person name="Harder C.B."/>
            <person name="Miyauchi S."/>
            <person name="Viragh M."/>
            <person name="Kuo A."/>
            <person name="Thoen E."/>
            <person name="Andreopoulos B."/>
            <person name="Lu D."/>
            <person name="Skrede I."/>
            <person name="Drula E."/>
            <person name="Henrissat B."/>
            <person name="Morin E."/>
            <person name="Kohler A."/>
            <person name="Barry K."/>
            <person name="LaButti K."/>
            <person name="Morin E."/>
            <person name="Salamov A."/>
            <person name="Lipzen A."/>
            <person name="Mereny Z."/>
            <person name="Hegedus B."/>
            <person name="Baldrian P."/>
            <person name="Stursova M."/>
            <person name="Weitz H."/>
            <person name="Taylor A."/>
            <person name="Grigoriev I.V."/>
            <person name="Nagy L.G."/>
            <person name="Martin F."/>
            <person name="Kauserud H."/>
        </authorList>
    </citation>
    <scope>NUCLEOTIDE SEQUENCE</scope>
    <source>
        <strain evidence="2">9144</strain>
    </source>
</reference>
<evidence type="ECO:0000313" key="2">
    <source>
        <dbReference type="EMBL" id="KAJ7192877.1"/>
    </source>
</evidence>
<dbReference type="InterPro" id="IPR015813">
    <property type="entry name" value="Pyrv/PenolPyrv_kinase-like_dom"/>
</dbReference>
<feature type="compositionally biased region" description="Polar residues" evidence="1">
    <location>
        <begin position="124"/>
        <end position="133"/>
    </location>
</feature>
<dbReference type="GO" id="GO:0003824">
    <property type="term" value="F:catalytic activity"/>
    <property type="evidence" value="ECO:0007669"/>
    <property type="project" value="InterPro"/>
</dbReference>
<keyword evidence="3" id="KW-1185">Reference proteome</keyword>
<organism evidence="2 3">
    <name type="scientific">Mycena pura</name>
    <dbReference type="NCBI Taxonomy" id="153505"/>
    <lineage>
        <taxon>Eukaryota</taxon>
        <taxon>Fungi</taxon>
        <taxon>Dikarya</taxon>
        <taxon>Basidiomycota</taxon>
        <taxon>Agaricomycotina</taxon>
        <taxon>Agaricomycetes</taxon>
        <taxon>Agaricomycetidae</taxon>
        <taxon>Agaricales</taxon>
        <taxon>Marasmiineae</taxon>
        <taxon>Mycenaceae</taxon>
        <taxon>Mycena</taxon>
    </lineage>
</organism>
<dbReference type="Gene3D" id="3.20.20.60">
    <property type="entry name" value="Phosphoenolpyruvate-binding domains"/>
    <property type="match status" value="1"/>
</dbReference>
<dbReference type="InterPro" id="IPR040442">
    <property type="entry name" value="Pyrv_kinase-like_dom_sf"/>
</dbReference>
<evidence type="ECO:0000256" key="1">
    <source>
        <dbReference type="SAM" id="MobiDB-lite"/>
    </source>
</evidence>
<protein>
    <submittedName>
        <fullName evidence="2">Uncharacterized protein</fullName>
    </submittedName>
</protein>
<sequence>MLSIAGRSRAPTACVPLHLLFSSSRDHPDHNHLAELLRSACQLANVLSTTFGVKRRCATASSTATSSRSHSGSLIVTLNDMVGNAGGRGPRRARHRQCGYRLWRRGDMRADGDALRSRRRSGVLENQVQQKQAARSARRVPDPHPLSEAFARCKAALAAGADVAFVEGLRTRAEAEEAVRVLAPAPVLATNGRMPNWKTRQTF</sequence>
<dbReference type="AlphaFoldDB" id="A0AAD6UR21"/>
<feature type="region of interest" description="Disordered" evidence="1">
    <location>
        <begin position="121"/>
        <end position="143"/>
    </location>
</feature>
<accession>A0AAD6UR21</accession>
<name>A0AAD6UR21_9AGAR</name>
<dbReference type="SUPFAM" id="SSF51621">
    <property type="entry name" value="Phosphoenolpyruvate/pyruvate domain"/>
    <property type="match status" value="1"/>
</dbReference>
<evidence type="ECO:0000313" key="3">
    <source>
        <dbReference type="Proteomes" id="UP001219525"/>
    </source>
</evidence>
<proteinExistence type="predicted"/>
<comment type="caution">
    <text evidence="2">The sequence shown here is derived from an EMBL/GenBank/DDBJ whole genome shotgun (WGS) entry which is preliminary data.</text>
</comment>
<gene>
    <name evidence="2" type="ORF">GGX14DRAFT_593649</name>
</gene>
<dbReference type="EMBL" id="JARJCW010000114">
    <property type="protein sequence ID" value="KAJ7192877.1"/>
    <property type="molecule type" value="Genomic_DNA"/>
</dbReference>